<dbReference type="SMART" id="SM01294">
    <property type="entry name" value="PKS_PP_betabranch"/>
    <property type="match status" value="2"/>
</dbReference>
<comment type="caution">
    <text evidence="4">The sequence shown here is derived from an EMBL/GenBank/DDBJ whole genome shotgun (WGS) entry which is preliminary data.</text>
</comment>
<dbReference type="InterPro" id="IPR036736">
    <property type="entry name" value="ACP-like_sf"/>
</dbReference>
<sequence length="293" mass="30064">MTMEHPADVLTDLIGVLGDVLRVKPEKIDPEQTFQSMGLDSLLVVEFVAVVNTQYGLRVRATDLYDFPTPASFAREVARAAANSSAAAPATAAPATAAPAPVAADAGPEAPLAPAVRQSPAAAAATRIAEVLREQLAGILCCDPWDINTTAAFNVLGVDSMVGAEFIAVVNRSFGLRERSVLLYEHPNLAAMAAYIATRTGAAAQAVQDARPAQDFAPAPRTPEPAFRPAAAVVVPAAAAAAALAAAPAAAAAADPAPSVRPIPAGDLDVLLDAIRDDRLTVDEALVLLGRRG</sequence>
<evidence type="ECO:0000256" key="2">
    <source>
        <dbReference type="ARBA" id="ARBA00022553"/>
    </source>
</evidence>
<protein>
    <submittedName>
        <fullName evidence="4">Acyl carrier protein</fullName>
    </submittedName>
</protein>
<evidence type="ECO:0000256" key="1">
    <source>
        <dbReference type="ARBA" id="ARBA00022450"/>
    </source>
</evidence>
<dbReference type="SMART" id="SM00823">
    <property type="entry name" value="PKS_PP"/>
    <property type="match status" value="2"/>
</dbReference>
<dbReference type="PANTHER" id="PTHR43775">
    <property type="entry name" value="FATTY ACID SYNTHASE"/>
    <property type="match status" value="1"/>
</dbReference>
<organism evidence="4 5">
    <name type="scientific">Streptomyces flavotricini</name>
    <dbReference type="NCBI Taxonomy" id="66888"/>
    <lineage>
        <taxon>Bacteria</taxon>
        <taxon>Bacillati</taxon>
        <taxon>Actinomycetota</taxon>
        <taxon>Actinomycetes</taxon>
        <taxon>Kitasatosporales</taxon>
        <taxon>Streptomycetaceae</taxon>
        <taxon>Streptomyces</taxon>
    </lineage>
</organism>
<dbReference type="InterPro" id="IPR020806">
    <property type="entry name" value="PKS_PP-bd"/>
</dbReference>
<evidence type="ECO:0000259" key="3">
    <source>
        <dbReference type="PROSITE" id="PS50075"/>
    </source>
</evidence>
<reference evidence="4 5" key="1">
    <citation type="submission" date="2021-08" db="EMBL/GenBank/DDBJ databases">
        <title>Genomic Architecture of Streptomyces flavotricini NGL1 and Streptomyces erythrochromogenes HMS4 With Differential Plant Beneficial attributes and laccase production capabilities.</title>
        <authorList>
            <person name="Salwan R."/>
            <person name="Kaur R."/>
            <person name="Sharma V."/>
        </authorList>
    </citation>
    <scope>NUCLEOTIDE SEQUENCE [LARGE SCALE GENOMIC DNA]</scope>
    <source>
        <strain evidence="4 5">NGL1</strain>
    </source>
</reference>
<keyword evidence="2" id="KW-0597">Phosphoprotein</keyword>
<keyword evidence="1" id="KW-0596">Phosphopantetheine</keyword>
<dbReference type="InterPro" id="IPR050091">
    <property type="entry name" value="PKS_NRPS_Biosynth_Enz"/>
</dbReference>
<evidence type="ECO:0000313" key="4">
    <source>
        <dbReference type="EMBL" id="MCC0100542.1"/>
    </source>
</evidence>
<evidence type="ECO:0000313" key="5">
    <source>
        <dbReference type="Proteomes" id="UP001520654"/>
    </source>
</evidence>
<dbReference type="RefSeq" id="WP_229344268.1">
    <property type="nucleotide sequence ID" value="NZ_JAINUL010000001.1"/>
</dbReference>
<dbReference type="Proteomes" id="UP001520654">
    <property type="component" value="Unassembled WGS sequence"/>
</dbReference>
<dbReference type="EMBL" id="JAINUL010000001">
    <property type="protein sequence ID" value="MCC0100542.1"/>
    <property type="molecule type" value="Genomic_DNA"/>
</dbReference>
<dbReference type="PROSITE" id="PS50075">
    <property type="entry name" value="CARRIER"/>
    <property type="match status" value="2"/>
</dbReference>
<gene>
    <name evidence="4" type="ORF">K7B10_38400</name>
</gene>
<dbReference type="PANTHER" id="PTHR43775:SF37">
    <property type="entry name" value="SI:DKEY-61P9.11"/>
    <property type="match status" value="1"/>
</dbReference>
<dbReference type="InterPro" id="IPR009081">
    <property type="entry name" value="PP-bd_ACP"/>
</dbReference>
<keyword evidence="5" id="KW-1185">Reference proteome</keyword>
<dbReference type="Pfam" id="PF00550">
    <property type="entry name" value="PP-binding"/>
    <property type="match status" value="2"/>
</dbReference>
<proteinExistence type="predicted"/>
<feature type="domain" description="Carrier" evidence="3">
    <location>
        <begin position="1"/>
        <end position="81"/>
    </location>
</feature>
<feature type="domain" description="Carrier" evidence="3">
    <location>
        <begin position="123"/>
        <end position="200"/>
    </location>
</feature>
<dbReference type="Gene3D" id="1.10.1200.10">
    <property type="entry name" value="ACP-like"/>
    <property type="match status" value="2"/>
</dbReference>
<name>A0ABS8EHC4_9ACTN</name>
<dbReference type="SUPFAM" id="SSF47336">
    <property type="entry name" value="ACP-like"/>
    <property type="match status" value="2"/>
</dbReference>
<accession>A0ABS8EHC4</accession>